<dbReference type="Proteomes" id="UP001596161">
    <property type="component" value="Unassembled WGS sequence"/>
</dbReference>
<evidence type="ECO:0000256" key="6">
    <source>
        <dbReference type="SAM" id="Phobius"/>
    </source>
</evidence>
<comment type="caution">
    <text evidence="7">The sequence shown here is derived from an EMBL/GenBank/DDBJ whole genome shotgun (WGS) entry which is preliminary data.</text>
</comment>
<feature type="transmembrane region" description="Helical" evidence="6">
    <location>
        <begin position="461"/>
        <end position="484"/>
    </location>
</feature>
<gene>
    <name evidence="7" type="ORF">ACFPIB_14025</name>
</gene>
<comment type="subcellular location">
    <subcellularLocation>
        <location evidence="1">Cell membrane</location>
        <topology evidence="1">Multi-pass membrane protein</topology>
    </subcellularLocation>
</comment>
<dbReference type="InterPro" id="IPR002797">
    <property type="entry name" value="Polysacc_synth"/>
</dbReference>
<dbReference type="EMBL" id="JBHSKT010000008">
    <property type="protein sequence ID" value="MFC5271731.1"/>
    <property type="molecule type" value="Genomic_DNA"/>
</dbReference>
<dbReference type="PANTHER" id="PTHR30250">
    <property type="entry name" value="PST FAMILY PREDICTED COLANIC ACID TRANSPORTER"/>
    <property type="match status" value="1"/>
</dbReference>
<feature type="transmembrane region" description="Helical" evidence="6">
    <location>
        <begin position="42"/>
        <end position="61"/>
    </location>
</feature>
<feature type="transmembrane region" description="Helical" evidence="6">
    <location>
        <begin position="12"/>
        <end position="30"/>
    </location>
</feature>
<evidence type="ECO:0000256" key="3">
    <source>
        <dbReference type="ARBA" id="ARBA00022692"/>
    </source>
</evidence>
<feature type="transmembrane region" description="Helical" evidence="6">
    <location>
        <begin position="246"/>
        <end position="266"/>
    </location>
</feature>
<evidence type="ECO:0000256" key="4">
    <source>
        <dbReference type="ARBA" id="ARBA00022989"/>
    </source>
</evidence>
<organism evidence="7 8">
    <name type="scientific">Adhaeribacter terreus</name>
    <dbReference type="NCBI Taxonomy" id="529703"/>
    <lineage>
        <taxon>Bacteria</taxon>
        <taxon>Pseudomonadati</taxon>
        <taxon>Bacteroidota</taxon>
        <taxon>Cytophagia</taxon>
        <taxon>Cytophagales</taxon>
        <taxon>Hymenobacteraceae</taxon>
        <taxon>Adhaeribacter</taxon>
    </lineage>
</organism>
<dbReference type="Pfam" id="PF01943">
    <property type="entry name" value="Polysacc_synt"/>
    <property type="match status" value="1"/>
</dbReference>
<feature type="transmembrane region" description="Helical" evidence="6">
    <location>
        <begin position="182"/>
        <end position="202"/>
    </location>
</feature>
<evidence type="ECO:0000256" key="2">
    <source>
        <dbReference type="ARBA" id="ARBA00022475"/>
    </source>
</evidence>
<feature type="transmembrane region" description="Helical" evidence="6">
    <location>
        <begin position="223"/>
        <end position="240"/>
    </location>
</feature>
<feature type="transmembrane region" description="Helical" evidence="6">
    <location>
        <begin position="398"/>
        <end position="418"/>
    </location>
</feature>
<dbReference type="RefSeq" id="WP_378018090.1">
    <property type="nucleotide sequence ID" value="NZ_JBHSKT010000008.1"/>
</dbReference>
<keyword evidence="5 6" id="KW-0472">Membrane</keyword>
<reference evidence="8" key="1">
    <citation type="journal article" date="2019" name="Int. J. Syst. Evol. Microbiol.">
        <title>The Global Catalogue of Microorganisms (GCM) 10K type strain sequencing project: providing services to taxonomists for standard genome sequencing and annotation.</title>
        <authorList>
            <consortium name="The Broad Institute Genomics Platform"/>
            <consortium name="The Broad Institute Genome Sequencing Center for Infectious Disease"/>
            <person name="Wu L."/>
            <person name="Ma J."/>
        </authorList>
    </citation>
    <scope>NUCLEOTIDE SEQUENCE [LARGE SCALE GENOMIC DNA]</scope>
    <source>
        <strain evidence="8">KACC 12602</strain>
    </source>
</reference>
<feature type="transmembrane region" description="Helical" evidence="6">
    <location>
        <begin position="341"/>
        <end position="364"/>
    </location>
</feature>
<evidence type="ECO:0000256" key="5">
    <source>
        <dbReference type="ARBA" id="ARBA00023136"/>
    </source>
</evidence>
<feature type="transmembrane region" description="Helical" evidence="6">
    <location>
        <begin position="430"/>
        <end position="449"/>
    </location>
</feature>
<feature type="transmembrane region" description="Helical" evidence="6">
    <location>
        <begin position="300"/>
        <end position="321"/>
    </location>
</feature>
<protein>
    <submittedName>
        <fullName evidence="7">Lipopolysaccharide biosynthesis protein</fullName>
    </submittedName>
</protein>
<evidence type="ECO:0000313" key="8">
    <source>
        <dbReference type="Proteomes" id="UP001596161"/>
    </source>
</evidence>
<evidence type="ECO:0000313" key="7">
    <source>
        <dbReference type="EMBL" id="MFC5271731.1"/>
    </source>
</evidence>
<feature type="transmembrane region" description="Helical" evidence="6">
    <location>
        <begin position="158"/>
        <end position="176"/>
    </location>
</feature>
<keyword evidence="2" id="KW-1003">Cell membrane</keyword>
<sequence length="492" mass="55958">MGVIKKQGIQNTIVSYLGMVLGFVNVIYLMPNFLSPDQVGLTKLLISVSAMFAQFSALGFANMTFKFFPYYRNKEQEHQGFFFMLLLIPMAGFLLLTLLVIIFKPWVLQYYKAEDAALLLKYYNHIILLAFFTLLYILQDAYLKSLYKTVVSSFVQDLLLRVLTSVLVALYAFNWVNFETFVYLYIGINCAIALVLSAYIIFLKQFFIRPNFQAFKVRPFKEVLGYGMFSFIGNISSVIINNIDSLMILNYLTLDAVGIFMTANFVTSTIRIPAQSILKIVVPQVSDYWRDHNLPALKSLYQRVTSINLVLGSLLFIGIWANIDNIFAIMPKVYNEGKYVFFFLGLARLFDIATGLNGVILLTSDKFRYDLFFNALLAIITIGTNYIFIPLYGINGAAFASMLAIVSINLARLLFVWYHFNMQPFVWRSLTIVAIAALVFGVSELIPVLPNNFLDIAVRSAFISMLYGILILVSNASPDAANFWKNLLKRIR</sequence>
<dbReference type="PANTHER" id="PTHR30250:SF11">
    <property type="entry name" value="O-ANTIGEN TRANSPORTER-RELATED"/>
    <property type="match status" value="1"/>
</dbReference>
<keyword evidence="8" id="KW-1185">Reference proteome</keyword>
<feature type="transmembrane region" description="Helical" evidence="6">
    <location>
        <begin position="122"/>
        <end position="138"/>
    </location>
</feature>
<evidence type="ECO:0000256" key="1">
    <source>
        <dbReference type="ARBA" id="ARBA00004651"/>
    </source>
</evidence>
<name>A0ABW0EFJ5_9BACT</name>
<feature type="transmembrane region" description="Helical" evidence="6">
    <location>
        <begin position="371"/>
        <end position="392"/>
    </location>
</feature>
<proteinExistence type="predicted"/>
<accession>A0ABW0EFJ5</accession>
<feature type="transmembrane region" description="Helical" evidence="6">
    <location>
        <begin position="81"/>
        <end position="102"/>
    </location>
</feature>
<dbReference type="InterPro" id="IPR050833">
    <property type="entry name" value="Poly_Biosynth_Transport"/>
</dbReference>
<keyword evidence="3 6" id="KW-0812">Transmembrane</keyword>
<keyword evidence="4 6" id="KW-1133">Transmembrane helix</keyword>